<dbReference type="PANTHER" id="PTHR10196">
    <property type="entry name" value="SUGAR KINASE"/>
    <property type="match status" value="1"/>
</dbReference>
<dbReference type="GO" id="GO:0005829">
    <property type="term" value="C:cytosol"/>
    <property type="evidence" value="ECO:0007669"/>
    <property type="project" value="TreeGrafter"/>
</dbReference>
<evidence type="ECO:0000256" key="2">
    <source>
        <dbReference type="ARBA" id="ARBA00022679"/>
    </source>
</evidence>
<feature type="domain" description="Carbohydrate kinase FGGY C-terminal" evidence="4">
    <location>
        <begin position="41"/>
        <end position="178"/>
    </location>
</feature>
<dbReference type="EMBL" id="JASPKY010000113">
    <property type="protein sequence ID" value="KAK9736486.1"/>
    <property type="molecule type" value="Genomic_DNA"/>
</dbReference>
<dbReference type="PANTHER" id="PTHR10196:SF57">
    <property type="entry name" value="XYLULOSE KINASE"/>
    <property type="match status" value="1"/>
</dbReference>
<name>A0AAW1LP61_POPJA</name>
<dbReference type="InterPro" id="IPR018485">
    <property type="entry name" value="FGGY_C"/>
</dbReference>
<evidence type="ECO:0000256" key="3">
    <source>
        <dbReference type="ARBA" id="ARBA00022777"/>
    </source>
</evidence>
<keyword evidence="6" id="KW-1185">Reference proteome</keyword>
<comment type="caution">
    <text evidence="5">The sequence shown here is derived from an EMBL/GenBank/DDBJ whole genome shotgun (WGS) entry which is preliminary data.</text>
</comment>
<comment type="similarity">
    <text evidence="1">Belongs to the FGGY kinase family.</text>
</comment>
<sequence>MRKTCQHRDEFIRLACPPYANYPDELNCHYISISFKNGSLTRERIRNTCAEGSWEIFNQLLESTPRGNFGNMGLYYDSQEIIPFLSGDYRYNKAGDKVTKFSSLEVEVRALVEGQFVAKRAHAEDIGFEMGKNTKILATGGGSNNKAILQVLSDVFNAPVYVQNAANSAMLGAAYQAKHGLLRNSETLTDIRLSLPEPKLLCQPYKDASDIYTPMVEKYRNIIDSLVNN</sequence>
<dbReference type="Proteomes" id="UP001458880">
    <property type="component" value="Unassembled WGS sequence"/>
</dbReference>
<gene>
    <name evidence="5" type="ORF">QE152_g12468</name>
</gene>
<proteinExistence type="inferred from homology"/>
<dbReference type="Gene3D" id="3.30.420.40">
    <property type="match status" value="1"/>
</dbReference>
<dbReference type="SUPFAM" id="SSF53067">
    <property type="entry name" value="Actin-like ATPase domain"/>
    <property type="match status" value="1"/>
</dbReference>
<evidence type="ECO:0000259" key="4">
    <source>
        <dbReference type="Pfam" id="PF02782"/>
    </source>
</evidence>
<dbReference type="GO" id="GO:0005997">
    <property type="term" value="P:xylulose metabolic process"/>
    <property type="evidence" value="ECO:0007669"/>
    <property type="project" value="TreeGrafter"/>
</dbReference>
<protein>
    <submittedName>
        <fullName evidence="5">FGGY family of carbohydrate kinase</fullName>
    </submittedName>
</protein>
<dbReference type="InterPro" id="IPR043129">
    <property type="entry name" value="ATPase_NBD"/>
</dbReference>
<reference evidence="5 6" key="1">
    <citation type="journal article" date="2024" name="BMC Genomics">
        <title>De novo assembly and annotation of Popillia japonica's genome with initial clues to its potential as an invasive pest.</title>
        <authorList>
            <person name="Cucini C."/>
            <person name="Boschi S."/>
            <person name="Funari R."/>
            <person name="Cardaioli E."/>
            <person name="Iannotti N."/>
            <person name="Marturano G."/>
            <person name="Paoli F."/>
            <person name="Bruttini M."/>
            <person name="Carapelli A."/>
            <person name="Frati F."/>
            <person name="Nardi F."/>
        </authorList>
    </citation>
    <scope>NUCLEOTIDE SEQUENCE [LARGE SCALE GENOMIC DNA]</scope>
    <source>
        <strain evidence="5">DMR45628</strain>
    </source>
</reference>
<keyword evidence="3 5" id="KW-0418">Kinase</keyword>
<evidence type="ECO:0000256" key="1">
    <source>
        <dbReference type="ARBA" id="ARBA00009156"/>
    </source>
</evidence>
<evidence type="ECO:0000313" key="5">
    <source>
        <dbReference type="EMBL" id="KAK9736486.1"/>
    </source>
</evidence>
<accession>A0AAW1LP61</accession>
<dbReference type="AlphaFoldDB" id="A0AAW1LP61"/>
<dbReference type="Pfam" id="PF02782">
    <property type="entry name" value="FGGY_C"/>
    <property type="match status" value="1"/>
</dbReference>
<keyword evidence="2" id="KW-0808">Transferase</keyword>
<organism evidence="5 6">
    <name type="scientific">Popillia japonica</name>
    <name type="common">Japanese beetle</name>
    <dbReference type="NCBI Taxonomy" id="7064"/>
    <lineage>
        <taxon>Eukaryota</taxon>
        <taxon>Metazoa</taxon>
        <taxon>Ecdysozoa</taxon>
        <taxon>Arthropoda</taxon>
        <taxon>Hexapoda</taxon>
        <taxon>Insecta</taxon>
        <taxon>Pterygota</taxon>
        <taxon>Neoptera</taxon>
        <taxon>Endopterygota</taxon>
        <taxon>Coleoptera</taxon>
        <taxon>Polyphaga</taxon>
        <taxon>Scarabaeiformia</taxon>
        <taxon>Scarabaeidae</taxon>
        <taxon>Rutelinae</taxon>
        <taxon>Popillia</taxon>
    </lineage>
</organism>
<dbReference type="GO" id="GO:0004856">
    <property type="term" value="F:D-xylulokinase activity"/>
    <property type="evidence" value="ECO:0007669"/>
    <property type="project" value="TreeGrafter"/>
</dbReference>
<evidence type="ECO:0000313" key="6">
    <source>
        <dbReference type="Proteomes" id="UP001458880"/>
    </source>
</evidence>